<protein>
    <recommendedName>
        <fullName evidence="3">START domain-containing protein</fullName>
    </recommendedName>
</protein>
<dbReference type="SUPFAM" id="SSF55961">
    <property type="entry name" value="Bet v1-like"/>
    <property type="match status" value="1"/>
</dbReference>
<dbReference type="EMBL" id="CDMZ01002095">
    <property type="protein sequence ID" value="CEM40733.1"/>
    <property type="molecule type" value="Genomic_DNA"/>
</dbReference>
<evidence type="ECO:0000313" key="2">
    <source>
        <dbReference type="EMBL" id="CEM40733.1"/>
    </source>
</evidence>
<evidence type="ECO:0008006" key="3">
    <source>
        <dbReference type="Google" id="ProtNLM"/>
    </source>
</evidence>
<proteinExistence type="predicted"/>
<dbReference type="Gene3D" id="3.30.530.20">
    <property type="match status" value="1"/>
</dbReference>
<organism evidence="2">
    <name type="scientific">Chromera velia CCMP2878</name>
    <dbReference type="NCBI Taxonomy" id="1169474"/>
    <lineage>
        <taxon>Eukaryota</taxon>
        <taxon>Sar</taxon>
        <taxon>Alveolata</taxon>
        <taxon>Colpodellida</taxon>
        <taxon>Chromeraceae</taxon>
        <taxon>Chromera</taxon>
    </lineage>
</organism>
<evidence type="ECO:0000256" key="1">
    <source>
        <dbReference type="SAM" id="MobiDB-lite"/>
    </source>
</evidence>
<dbReference type="VEuPathDB" id="CryptoDB:Cvel_884"/>
<gene>
    <name evidence="2" type="ORF">Cvel_884</name>
</gene>
<feature type="region of interest" description="Disordered" evidence="1">
    <location>
        <begin position="421"/>
        <end position="442"/>
    </location>
</feature>
<reference evidence="2" key="1">
    <citation type="submission" date="2014-11" db="EMBL/GenBank/DDBJ databases">
        <authorList>
            <person name="Otto D Thomas"/>
            <person name="Naeem Raeece"/>
        </authorList>
    </citation>
    <scope>NUCLEOTIDE SEQUENCE</scope>
</reference>
<dbReference type="InterPro" id="IPR023393">
    <property type="entry name" value="START-like_dom_sf"/>
</dbReference>
<accession>A0A0G4HAE1</accession>
<name>A0A0G4HAE1_9ALVE</name>
<sequence>MLKKVKADRISASEESVFTLRSLNFPTEAFREVGRLVPVLFFGASAERSIFFVCTDFALPSLKMAPQAVTAASVLVLAVNSLPSAGFLLKSGSPLTEKPQSSAVPVTARGVFSLPSTGFNPLGNMIGGSGRRLVNLETTNLGVSLPESEDLIGEELVTDDMSASLLSDRCMSELDRLIKSEDGWQSEELEGCVVETKKTHGAYGLSGVDIVRGVGEIDASADDFFEYQVSREGFQCIDEYLVNHRKVDQYKWLTRPELESGKDYELMMNRVEWRYPFKSREFVALDTVHRPERVLISKSALHPERPGGSRYQDALEVDPPGSPFVRAVQYYGSKVEPVGPNKCLLYMVTWGEMCDNYSAWWVNQFNKYLFITPKFRRFREAMSGKTVWEESNIVNNAWDILKLKHNMGGLKPDRTILKNGADFGKSRTRSESVPVPELSEQR</sequence>
<dbReference type="AlphaFoldDB" id="A0A0G4HAE1"/>